<evidence type="ECO:0000256" key="2">
    <source>
        <dbReference type="SAM" id="SignalP"/>
    </source>
</evidence>
<sequence>MSFSPSFALSLCRSLCLFGSVRQGCRRMCLTVVVAQRGGRAMQHVGSRGRVPLAHTPFMLVQGQCGLNLQKLQGRQRHGDVKRWSESSSSQNSCSVPSTLPS</sequence>
<organism evidence="3">
    <name type="scientific">Anopheles darlingi</name>
    <name type="common">Mosquito</name>
    <dbReference type="NCBI Taxonomy" id="43151"/>
    <lineage>
        <taxon>Eukaryota</taxon>
        <taxon>Metazoa</taxon>
        <taxon>Ecdysozoa</taxon>
        <taxon>Arthropoda</taxon>
        <taxon>Hexapoda</taxon>
        <taxon>Insecta</taxon>
        <taxon>Pterygota</taxon>
        <taxon>Neoptera</taxon>
        <taxon>Endopterygota</taxon>
        <taxon>Diptera</taxon>
        <taxon>Nematocera</taxon>
        <taxon>Culicoidea</taxon>
        <taxon>Culicidae</taxon>
        <taxon>Anophelinae</taxon>
        <taxon>Anopheles</taxon>
    </lineage>
</organism>
<feature type="region of interest" description="Disordered" evidence="1">
    <location>
        <begin position="76"/>
        <end position="102"/>
    </location>
</feature>
<evidence type="ECO:0000313" key="3">
    <source>
        <dbReference type="EMBL" id="MBW79656.1"/>
    </source>
</evidence>
<evidence type="ECO:0000256" key="1">
    <source>
        <dbReference type="SAM" id="MobiDB-lite"/>
    </source>
</evidence>
<proteinExistence type="predicted"/>
<name>A0A2M4DQ01_ANODA</name>
<feature type="compositionally biased region" description="Low complexity" evidence="1">
    <location>
        <begin position="86"/>
        <end position="102"/>
    </location>
</feature>
<feature type="chain" id="PRO_5014992857" evidence="2">
    <location>
        <begin position="24"/>
        <end position="102"/>
    </location>
</feature>
<protein>
    <submittedName>
        <fullName evidence="3">Putative secreted protein</fullName>
    </submittedName>
</protein>
<reference evidence="3" key="1">
    <citation type="submission" date="2018-01" db="EMBL/GenBank/DDBJ databases">
        <title>An insight into the sialome of Amazonian anophelines.</title>
        <authorList>
            <person name="Ribeiro J.M."/>
            <person name="Scarpassa V."/>
            <person name="Calvo E."/>
        </authorList>
    </citation>
    <scope>NUCLEOTIDE SEQUENCE</scope>
</reference>
<dbReference type="EMBL" id="GGFL01015478">
    <property type="protein sequence ID" value="MBW79656.1"/>
    <property type="molecule type" value="Transcribed_RNA"/>
</dbReference>
<dbReference type="AlphaFoldDB" id="A0A2M4DQ01"/>
<keyword evidence="2" id="KW-0732">Signal</keyword>
<feature type="signal peptide" evidence="2">
    <location>
        <begin position="1"/>
        <end position="23"/>
    </location>
</feature>
<accession>A0A2M4DQ01</accession>